<dbReference type="Proteomes" id="UP000067476">
    <property type="component" value="Chromosome"/>
</dbReference>
<gene>
    <name evidence="1" type="ORF">SLITO_v1c07100</name>
</gene>
<evidence type="ECO:0000313" key="1">
    <source>
        <dbReference type="EMBL" id="AKX34335.1"/>
    </source>
</evidence>
<proteinExistence type="predicted"/>
<dbReference type="STRING" id="216942.SLITO_v1c07100"/>
<dbReference type="EMBL" id="CP012357">
    <property type="protein sequence ID" value="AKX34335.1"/>
    <property type="molecule type" value="Genomic_DNA"/>
</dbReference>
<dbReference type="AlphaFoldDB" id="A0A0K1W1Z3"/>
<reference evidence="1 2" key="1">
    <citation type="journal article" date="2015" name="Genome Announc.">
        <title>Complete Genome Sequence of Spiroplasma litorale TN-1T (DSM 21781), a Bacterium Isolated from a Green-Eyed Horsefly (Tabanus nigrovittatus).</title>
        <authorList>
            <person name="Lo W.S."/>
            <person name="Lai Y.C."/>
            <person name="Lien Y.W."/>
            <person name="Wang T.H."/>
            <person name="Kuo C.H."/>
        </authorList>
    </citation>
    <scope>NUCLEOTIDE SEQUENCE [LARGE SCALE GENOMIC DNA]</scope>
    <source>
        <strain evidence="1 2">TN-1</strain>
    </source>
</reference>
<evidence type="ECO:0000313" key="2">
    <source>
        <dbReference type="Proteomes" id="UP000067476"/>
    </source>
</evidence>
<protein>
    <submittedName>
        <fullName evidence="1">Uncharacterized protein</fullName>
    </submittedName>
</protein>
<accession>A0A0K1W1Z3</accession>
<name>A0A0K1W1Z3_9MOLU</name>
<dbReference type="KEGG" id="sll:SLITO_v1c07100"/>
<organism evidence="1 2">
    <name type="scientific">Spiroplasma litorale</name>
    <dbReference type="NCBI Taxonomy" id="216942"/>
    <lineage>
        <taxon>Bacteria</taxon>
        <taxon>Bacillati</taxon>
        <taxon>Mycoplasmatota</taxon>
        <taxon>Mollicutes</taxon>
        <taxon>Entomoplasmatales</taxon>
        <taxon>Spiroplasmataceae</taxon>
        <taxon>Spiroplasma</taxon>
    </lineage>
</organism>
<sequence length="39" mass="4429">MSYWTTNVESINANVETKVKIVYGTYELELTIKITGFTA</sequence>
<dbReference type="PATRIC" id="fig|216942.3.peg.720"/>
<keyword evidence="2" id="KW-1185">Reference proteome</keyword>